<dbReference type="SUPFAM" id="SSF82171">
    <property type="entry name" value="DPP6 N-terminal domain-like"/>
    <property type="match status" value="1"/>
</dbReference>
<comment type="caution">
    <text evidence="3">The sequence shown here is derived from an EMBL/GenBank/DDBJ whole genome shotgun (WGS) entry which is preliminary data.</text>
</comment>
<keyword evidence="2" id="KW-0472">Membrane</keyword>
<sequence length="401" mass="42807">MNHHVEDTLRRTLESAAEKAPELPGTLAGELDIRYRRRRQRSQALLAAAGVVVVTVGVAVGLRPGDDGTTPPAAHSSSTPSASAITAEPVEKVWPQAVWKVPAKAPDGRELRPIGLIDDRTLLMEGWREFGRTEALYVYTKAGGRPRKIVDVPTPKGTTRYPSDFSLDGGQVAWWTATKHAVRIWAAPPDDGPARTVAVHKIKDADASGVDGFGATGGEAAFSLSTGGVFTVPLTGGPVTAVPRGAGLHLLSWPWAGTPDRSDPMAGPPFTRLVNLETGQSSTAVSHQGERVYACGVRSCMGTTADGKGFTRGRDGSRQKEIPVGYLIPEPPVQSRFYVRNLADNGGGLGLYDVTRGKLADTGIRDEVATRGEIPVPDRTGRLMTYRLGNTYYVIDLSKIP</sequence>
<organism evidence="3 4">
    <name type="scientific">Sphaerisporangium rhizosphaerae</name>
    <dbReference type="NCBI Taxonomy" id="2269375"/>
    <lineage>
        <taxon>Bacteria</taxon>
        <taxon>Bacillati</taxon>
        <taxon>Actinomycetota</taxon>
        <taxon>Actinomycetes</taxon>
        <taxon>Streptosporangiales</taxon>
        <taxon>Streptosporangiaceae</taxon>
        <taxon>Sphaerisporangium</taxon>
    </lineage>
</organism>
<feature type="region of interest" description="Disordered" evidence="1">
    <location>
        <begin position="65"/>
        <end position="87"/>
    </location>
</feature>
<keyword evidence="4" id="KW-1185">Reference proteome</keyword>
<evidence type="ECO:0000256" key="1">
    <source>
        <dbReference type="SAM" id="MobiDB-lite"/>
    </source>
</evidence>
<accession>A0ABW2NYJ0</accession>
<gene>
    <name evidence="3" type="ORF">ACFQSB_04385</name>
</gene>
<feature type="compositionally biased region" description="Basic and acidic residues" evidence="1">
    <location>
        <begin position="1"/>
        <end position="21"/>
    </location>
</feature>
<feature type="compositionally biased region" description="Low complexity" evidence="1">
    <location>
        <begin position="69"/>
        <end position="87"/>
    </location>
</feature>
<keyword evidence="2" id="KW-1133">Transmembrane helix</keyword>
<dbReference type="EMBL" id="JBHTCG010000002">
    <property type="protein sequence ID" value="MFC7381434.1"/>
    <property type="molecule type" value="Genomic_DNA"/>
</dbReference>
<feature type="region of interest" description="Disordered" evidence="1">
    <location>
        <begin position="1"/>
        <end position="22"/>
    </location>
</feature>
<evidence type="ECO:0000313" key="4">
    <source>
        <dbReference type="Proteomes" id="UP001596496"/>
    </source>
</evidence>
<evidence type="ECO:0008006" key="5">
    <source>
        <dbReference type="Google" id="ProtNLM"/>
    </source>
</evidence>
<evidence type="ECO:0000313" key="3">
    <source>
        <dbReference type="EMBL" id="MFC7381434.1"/>
    </source>
</evidence>
<protein>
    <recommendedName>
        <fullName evidence="5">WD40 repeat domain-containing protein</fullName>
    </recommendedName>
</protein>
<name>A0ABW2NYJ0_9ACTN</name>
<keyword evidence="2" id="KW-0812">Transmembrane</keyword>
<evidence type="ECO:0000256" key="2">
    <source>
        <dbReference type="SAM" id="Phobius"/>
    </source>
</evidence>
<feature type="transmembrane region" description="Helical" evidence="2">
    <location>
        <begin position="44"/>
        <end position="62"/>
    </location>
</feature>
<proteinExistence type="predicted"/>
<reference evidence="4" key="1">
    <citation type="journal article" date="2019" name="Int. J. Syst. Evol. Microbiol.">
        <title>The Global Catalogue of Microorganisms (GCM) 10K type strain sequencing project: providing services to taxonomists for standard genome sequencing and annotation.</title>
        <authorList>
            <consortium name="The Broad Institute Genomics Platform"/>
            <consortium name="The Broad Institute Genome Sequencing Center for Infectious Disease"/>
            <person name="Wu L."/>
            <person name="Ma J."/>
        </authorList>
    </citation>
    <scope>NUCLEOTIDE SEQUENCE [LARGE SCALE GENOMIC DNA]</scope>
    <source>
        <strain evidence="4">CECT 7649</strain>
    </source>
</reference>
<dbReference type="Proteomes" id="UP001596496">
    <property type="component" value="Unassembled WGS sequence"/>
</dbReference>
<dbReference type="RefSeq" id="WP_380824353.1">
    <property type="nucleotide sequence ID" value="NZ_JBHTCG010000002.1"/>
</dbReference>